<dbReference type="InterPro" id="IPR002933">
    <property type="entry name" value="Peptidase_M20"/>
</dbReference>
<dbReference type="Gene3D" id="3.40.630.10">
    <property type="entry name" value="Zn peptidases"/>
    <property type="match status" value="1"/>
</dbReference>
<evidence type="ECO:0000256" key="3">
    <source>
        <dbReference type="ARBA" id="ARBA00022670"/>
    </source>
</evidence>
<dbReference type="EMBL" id="BOSE01000001">
    <property type="protein sequence ID" value="GIP14848.1"/>
    <property type="molecule type" value="Genomic_DNA"/>
</dbReference>
<comment type="cofactor">
    <cofactor evidence="1">
        <name>Zn(2+)</name>
        <dbReference type="ChEBI" id="CHEBI:29105"/>
    </cofactor>
</comment>
<dbReference type="GO" id="GO:0006508">
    <property type="term" value="P:proteolysis"/>
    <property type="evidence" value="ECO:0007669"/>
    <property type="project" value="UniProtKB-KW"/>
</dbReference>
<dbReference type="GO" id="GO:0008777">
    <property type="term" value="F:acetylornithine deacetylase activity"/>
    <property type="evidence" value="ECO:0007669"/>
    <property type="project" value="TreeGrafter"/>
</dbReference>
<evidence type="ECO:0000256" key="5">
    <source>
        <dbReference type="ARBA" id="ARBA00022801"/>
    </source>
</evidence>
<keyword evidence="4" id="KW-0479">Metal-binding</keyword>
<keyword evidence="5" id="KW-0378">Hydrolase</keyword>
<dbReference type="NCBIfam" id="TIGR01887">
    <property type="entry name" value="dipeptidaselike"/>
    <property type="match status" value="1"/>
</dbReference>
<keyword evidence="3" id="KW-0645">Protease</keyword>
<dbReference type="GO" id="GO:0008237">
    <property type="term" value="F:metallopeptidase activity"/>
    <property type="evidence" value="ECO:0007669"/>
    <property type="project" value="UniProtKB-KW"/>
</dbReference>
<keyword evidence="8" id="KW-0482">Metalloprotease</keyword>
<dbReference type="GO" id="GO:0006526">
    <property type="term" value="P:L-arginine biosynthetic process"/>
    <property type="evidence" value="ECO:0007669"/>
    <property type="project" value="TreeGrafter"/>
</dbReference>
<evidence type="ECO:0000256" key="6">
    <source>
        <dbReference type="ARBA" id="ARBA00022833"/>
    </source>
</evidence>
<dbReference type="AlphaFoldDB" id="A0A919YJ50"/>
<dbReference type="SUPFAM" id="SSF55031">
    <property type="entry name" value="Bacterial exopeptidase dimerisation domain"/>
    <property type="match status" value="1"/>
</dbReference>
<evidence type="ECO:0000256" key="1">
    <source>
        <dbReference type="ARBA" id="ARBA00001947"/>
    </source>
</evidence>
<dbReference type="Gene3D" id="3.30.70.360">
    <property type="match status" value="2"/>
</dbReference>
<gene>
    <name evidence="10" type="ORF">J40TS1_04900</name>
</gene>
<dbReference type="InterPro" id="IPR010964">
    <property type="entry name" value="M20A_pepV-rel"/>
</dbReference>
<dbReference type="Proteomes" id="UP000683139">
    <property type="component" value="Unassembled WGS sequence"/>
</dbReference>
<sequence length="471" mass="50220">MREKIEQYFADHRELLLSSLQGLIAINSVKGEATPKHPFGEGPADALQYTLQLAEKLGLHTANHENYVGTIELNELPAKLGILTHVDIVDIGSNWSKDPFGGEIENGKMYGRGATDDKGPTIAALFALAAAKSIGVKLNANARLIVGTDEESGCNDTKYYFKKQSPPPYVFSPDGEFPVINIEKGGLRTSFGARFEGEEAPLPRVVSLNGGYRVNVVPPQAECVLEGLAKADIEPVLQEVASAATGAALTVTEHEDGTLLLQVEGKGAHASLPHMGINAITVLLTALNKLPLADSKLTRALNGVSAVFPHGDYYAEHAGLAMEDELSGKLTMNLAILRFDGVELYGFIDSRVPICATEQNTMHVLADALAGYGVELKRAGFSEAHHTPADSPFVQTLLQAYEKYSGNEGYCQAVGGGTYVHGIPGGVAFGCTMPGVDARVHGADEFVIIDDLITSAKIFTEVIISMCGEQQ</sequence>
<reference evidence="10" key="1">
    <citation type="submission" date="2021-03" db="EMBL/GenBank/DDBJ databases">
        <title>Antimicrobial resistance genes in bacteria isolated from Japanese honey, and their potential for conferring macrolide and lincosamide resistance in the American foulbrood pathogen Paenibacillus larvae.</title>
        <authorList>
            <person name="Okamoto M."/>
            <person name="Kumagai M."/>
            <person name="Kanamori H."/>
            <person name="Takamatsu D."/>
        </authorList>
    </citation>
    <scope>NUCLEOTIDE SEQUENCE</scope>
    <source>
        <strain evidence="10">J40TS1</strain>
    </source>
</reference>
<evidence type="ECO:0000256" key="7">
    <source>
        <dbReference type="ARBA" id="ARBA00022997"/>
    </source>
</evidence>
<comment type="similarity">
    <text evidence="2">Belongs to the peptidase M20A family.</text>
</comment>
<comment type="caution">
    <text evidence="10">The sequence shown here is derived from an EMBL/GenBank/DDBJ whole genome shotgun (WGS) entry which is preliminary data.</text>
</comment>
<feature type="domain" description="Peptidase M20 dimerisation" evidence="9">
    <location>
        <begin position="261"/>
        <end position="306"/>
    </location>
</feature>
<dbReference type="PANTHER" id="PTHR43808:SF31">
    <property type="entry name" value="N-ACETYL-L-CITRULLINE DEACETYLASE"/>
    <property type="match status" value="1"/>
</dbReference>
<name>A0A919YJ50_9BACL</name>
<evidence type="ECO:0000313" key="10">
    <source>
        <dbReference type="EMBL" id="GIP14848.1"/>
    </source>
</evidence>
<keyword evidence="11" id="KW-1185">Reference proteome</keyword>
<accession>A0A919YJ50</accession>
<keyword evidence="7" id="KW-0224">Dipeptidase</keyword>
<evidence type="ECO:0000313" key="11">
    <source>
        <dbReference type="Proteomes" id="UP000683139"/>
    </source>
</evidence>
<dbReference type="Pfam" id="PF01546">
    <property type="entry name" value="Peptidase_M20"/>
    <property type="match status" value="1"/>
</dbReference>
<protein>
    <submittedName>
        <fullName evidence="10">Dipeptidase PepV</fullName>
    </submittedName>
</protein>
<dbReference type="PANTHER" id="PTHR43808">
    <property type="entry name" value="ACETYLORNITHINE DEACETYLASE"/>
    <property type="match status" value="1"/>
</dbReference>
<dbReference type="GO" id="GO:0016805">
    <property type="term" value="F:dipeptidase activity"/>
    <property type="evidence" value="ECO:0007669"/>
    <property type="project" value="UniProtKB-KW"/>
</dbReference>
<keyword evidence="6" id="KW-0862">Zinc</keyword>
<proteinExistence type="inferred from homology"/>
<dbReference type="GO" id="GO:0008270">
    <property type="term" value="F:zinc ion binding"/>
    <property type="evidence" value="ECO:0007669"/>
    <property type="project" value="InterPro"/>
</dbReference>
<dbReference type="Pfam" id="PF07687">
    <property type="entry name" value="M20_dimer"/>
    <property type="match status" value="1"/>
</dbReference>
<evidence type="ECO:0000256" key="2">
    <source>
        <dbReference type="ARBA" id="ARBA00006247"/>
    </source>
</evidence>
<evidence type="ECO:0000256" key="8">
    <source>
        <dbReference type="ARBA" id="ARBA00023049"/>
    </source>
</evidence>
<dbReference type="InterPro" id="IPR011650">
    <property type="entry name" value="Peptidase_M20_dimer"/>
</dbReference>
<dbReference type="InterPro" id="IPR036264">
    <property type="entry name" value="Bact_exopeptidase_dim_dom"/>
</dbReference>
<evidence type="ECO:0000259" key="9">
    <source>
        <dbReference type="Pfam" id="PF07687"/>
    </source>
</evidence>
<dbReference type="RefSeq" id="WP_213513034.1">
    <property type="nucleotide sequence ID" value="NZ_BOSE01000001.1"/>
</dbReference>
<organism evidence="10 11">
    <name type="scientific">Paenibacillus montaniterrae</name>
    <dbReference type="NCBI Taxonomy" id="429341"/>
    <lineage>
        <taxon>Bacteria</taxon>
        <taxon>Bacillati</taxon>
        <taxon>Bacillota</taxon>
        <taxon>Bacilli</taxon>
        <taxon>Bacillales</taxon>
        <taxon>Paenibacillaceae</taxon>
        <taxon>Paenibacillus</taxon>
    </lineage>
</organism>
<dbReference type="InterPro" id="IPR050072">
    <property type="entry name" value="Peptidase_M20A"/>
</dbReference>
<dbReference type="SUPFAM" id="SSF53187">
    <property type="entry name" value="Zn-dependent exopeptidases"/>
    <property type="match status" value="1"/>
</dbReference>
<evidence type="ECO:0000256" key="4">
    <source>
        <dbReference type="ARBA" id="ARBA00022723"/>
    </source>
</evidence>